<dbReference type="HOGENOM" id="CLU_159506_0_0_1"/>
<comment type="caution">
    <text evidence="2">The sequence shown here is derived from an EMBL/GenBank/DDBJ whole genome shotgun (WGS) entry which is preliminary data.</text>
</comment>
<dbReference type="AlphaFoldDB" id="A0A059IY03"/>
<evidence type="ECO:0000256" key="1">
    <source>
        <dbReference type="SAM" id="MobiDB-lite"/>
    </source>
</evidence>
<dbReference type="Proteomes" id="UP000024533">
    <property type="component" value="Unassembled WGS sequence"/>
</dbReference>
<evidence type="ECO:0000313" key="3">
    <source>
        <dbReference type="Proteomes" id="UP000024533"/>
    </source>
</evidence>
<feature type="compositionally biased region" description="Basic and acidic residues" evidence="1">
    <location>
        <begin position="83"/>
        <end position="97"/>
    </location>
</feature>
<accession>A0A059IY03</accession>
<dbReference type="OrthoDB" id="10485554at2759"/>
<feature type="region of interest" description="Disordered" evidence="1">
    <location>
        <begin position="1"/>
        <end position="97"/>
    </location>
</feature>
<feature type="compositionally biased region" description="Polar residues" evidence="1">
    <location>
        <begin position="14"/>
        <end position="23"/>
    </location>
</feature>
<name>A0A059IY03_TRIIM</name>
<reference evidence="2 3" key="1">
    <citation type="submission" date="2014-02" db="EMBL/GenBank/DDBJ databases">
        <title>The Genome Sequence of Trichophyton interdigitale MR816.</title>
        <authorList>
            <consortium name="The Broad Institute Genomics Platform"/>
            <person name="Cuomo C.A."/>
            <person name="White T.C."/>
            <person name="Graser Y."/>
            <person name="Martinez-Rossi N."/>
            <person name="Heitman J."/>
            <person name="Young S.K."/>
            <person name="Zeng Q."/>
            <person name="Gargeya S."/>
            <person name="Abouelleil A."/>
            <person name="Alvarado L."/>
            <person name="Chapman S.B."/>
            <person name="Gainer-Dewar J."/>
            <person name="Goldberg J."/>
            <person name="Griggs A."/>
            <person name="Gujja S."/>
            <person name="Hansen M."/>
            <person name="Howarth C."/>
            <person name="Imamovic A."/>
            <person name="Larimer J."/>
            <person name="Martinez D."/>
            <person name="Murphy C."/>
            <person name="Pearson M.D."/>
            <person name="Persinoti G."/>
            <person name="Poon T."/>
            <person name="Priest M."/>
            <person name="Roberts A.D."/>
            <person name="Saif S."/>
            <person name="Shea T.D."/>
            <person name="Sykes S.N."/>
            <person name="Wortman J."/>
            <person name="Nusbaum C."/>
            <person name="Birren B."/>
        </authorList>
    </citation>
    <scope>NUCLEOTIDE SEQUENCE [LARGE SCALE GENOMIC DNA]</scope>
    <source>
        <strain evidence="2 3">MR816</strain>
    </source>
</reference>
<gene>
    <name evidence="2" type="ORF">H109_07935</name>
</gene>
<proteinExistence type="predicted"/>
<feature type="non-terminal residue" evidence="2">
    <location>
        <position position="97"/>
    </location>
</feature>
<sequence>MSRRHRYREDEKSTSYPALQNASRRAVHECKTASQPRRNKRSFSCYPLAPGPPAARRLLGRIERDEPKGCAISKQEAGDEEGEWKKSDCEVDESRSQ</sequence>
<organism evidence="2 3">
    <name type="scientific">Trichophyton interdigitale (strain MR816)</name>
    <dbReference type="NCBI Taxonomy" id="1215338"/>
    <lineage>
        <taxon>Eukaryota</taxon>
        <taxon>Fungi</taxon>
        <taxon>Dikarya</taxon>
        <taxon>Ascomycota</taxon>
        <taxon>Pezizomycotina</taxon>
        <taxon>Eurotiomycetes</taxon>
        <taxon>Eurotiomycetidae</taxon>
        <taxon>Onygenales</taxon>
        <taxon>Arthrodermataceae</taxon>
        <taxon>Trichophyton</taxon>
    </lineage>
</organism>
<evidence type="ECO:0000313" key="2">
    <source>
        <dbReference type="EMBL" id="KDB20107.1"/>
    </source>
</evidence>
<dbReference type="EMBL" id="AOKY01000899">
    <property type="protein sequence ID" value="KDB20107.1"/>
    <property type="molecule type" value="Genomic_DNA"/>
</dbReference>
<keyword evidence="3" id="KW-1185">Reference proteome</keyword>
<protein>
    <submittedName>
        <fullName evidence="2">Uncharacterized protein</fullName>
    </submittedName>
</protein>